<dbReference type="GO" id="GO:0043138">
    <property type="term" value="F:3'-5' DNA helicase activity"/>
    <property type="evidence" value="ECO:0007669"/>
    <property type="project" value="UniProtKB-EC"/>
</dbReference>
<dbReference type="GO" id="GO:0006310">
    <property type="term" value="P:DNA recombination"/>
    <property type="evidence" value="ECO:0007669"/>
    <property type="project" value="TreeGrafter"/>
</dbReference>
<evidence type="ECO:0000256" key="4">
    <source>
        <dbReference type="ARBA" id="ARBA00034617"/>
    </source>
</evidence>
<evidence type="ECO:0000313" key="7">
    <source>
        <dbReference type="Proteomes" id="UP000789570"/>
    </source>
</evidence>
<evidence type="ECO:0000256" key="5">
    <source>
        <dbReference type="ARBA" id="ARBA00034808"/>
    </source>
</evidence>
<comment type="similarity">
    <text evidence="1">Belongs to the helicase family. RecQ subfamily.</text>
</comment>
<dbReference type="GO" id="GO:0005737">
    <property type="term" value="C:cytoplasm"/>
    <property type="evidence" value="ECO:0007669"/>
    <property type="project" value="TreeGrafter"/>
</dbReference>
<proteinExistence type="inferred from homology"/>
<organism evidence="6 7">
    <name type="scientific">Funneliformis caledonium</name>
    <dbReference type="NCBI Taxonomy" id="1117310"/>
    <lineage>
        <taxon>Eukaryota</taxon>
        <taxon>Fungi</taxon>
        <taxon>Fungi incertae sedis</taxon>
        <taxon>Mucoromycota</taxon>
        <taxon>Glomeromycotina</taxon>
        <taxon>Glomeromycetes</taxon>
        <taxon>Glomerales</taxon>
        <taxon>Glomeraceae</taxon>
        <taxon>Funneliformis</taxon>
    </lineage>
</organism>
<dbReference type="EMBL" id="CAJVPQ010006052">
    <property type="protein sequence ID" value="CAG8679901.1"/>
    <property type="molecule type" value="Genomic_DNA"/>
</dbReference>
<evidence type="ECO:0000256" key="1">
    <source>
        <dbReference type="ARBA" id="ARBA00005446"/>
    </source>
</evidence>
<dbReference type="AlphaFoldDB" id="A0A9N9HGY8"/>
<accession>A0A9N9HGY8</accession>
<reference evidence="6" key="1">
    <citation type="submission" date="2021-06" db="EMBL/GenBank/DDBJ databases">
        <authorList>
            <person name="Kallberg Y."/>
            <person name="Tangrot J."/>
            <person name="Rosling A."/>
        </authorList>
    </citation>
    <scope>NUCLEOTIDE SEQUENCE</scope>
    <source>
        <strain evidence="6">UK204</strain>
    </source>
</reference>
<dbReference type="SUPFAM" id="SSF52540">
    <property type="entry name" value="P-loop containing nucleoside triphosphate hydrolases"/>
    <property type="match status" value="1"/>
</dbReference>
<dbReference type="PANTHER" id="PTHR13710:SF105">
    <property type="entry name" value="ATP-DEPENDENT DNA HELICASE Q1"/>
    <property type="match status" value="1"/>
</dbReference>
<feature type="non-terminal residue" evidence="6">
    <location>
        <position position="273"/>
    </location>
</feature>
<keyword evidence="3" id="KW-0413">Isomerase</keyword>
<evidence type="ECO:0000256" key="3">
    <source>
        <dbReference type="ARBA" id="ARBA00023235"/>
    </source>
</evidence>
<sequence>MVLIMLLTATITYKDVQNICASLIIPLESLSVIWNSSFEHKKIVVEAYRRKDNYKTFSNDLLNLIKEVEKGKFIIYYAIQLGCDNLFVILDPLLPDDDLGIYHGGLGDKQYENIISLIHCVSPLSMTNLVQHIRRARRDSNEAKSVIFYSVKKDLKTNFAILAENREMYSNNQNMADDERERTCYLDTETYKIREVLLFCQNQYECCVQLINRYHLWNGDNIPASCLNRRFCKSNTRKIRESGLTELESYKSCRKPKFGKPKEVASYMLADLV</sequence>
<evidence type="ECO:0000313" key="6">
    <source>
        <dbReference type="EMBL" id="CAG8679901.1"/>
    </source>
</evidence>
<dbReference type="OrthoDB" id="10261556at2759"/>
<evidence type="ECO:0000256" key="2">
    <source>
        <dbReference type="ARBA" id="ARBA00023125"/>
    </source>
</evidence>
<dbReference type="EC" id="5.6.2.4" evidence="5"/>
<dbReference type="Proteomes" id="UP000789570">
    <property type="component" value="Unassembled WGS sequence"/>
</dbReference>
<name>A0A9N9HGY8_9GLOM</name>
<comment type="caution">
    <text evidence="6">The sequence shown here is derived from an EMBL/GenBank/DDBJ whole genome shotgun (WGS) entry which is preliminary data.</text>
</comment>
<keyword evidence="7" id="KW-1185">Reference proteome</keyword>
<dbReference type="InterPro" id="IPR027417">
    <property type="entry name" value="P-loop_NTPase"/>
</dbReference>
<gene>
    <name evidence="6" type="ORF">FCALED_LOCUS12446</name>
</gene>
<dbReference type="Gene3D" id="3.40.50.300">
    <property type="entry name" value="P-loop containing nucleotide triphosphate hydrolases"/>
    <property type="match status" value="1"/>
</dbReference>
<protein>
    <recommendedName>
        <fullName evidence="5">DNA 3'-5' helicase</fullName>
        <ecNumber evidence="5">5.6.2.4</ecNumber>
    </recommendedName>
</protein>
<keyword evidence="2" id="KW-0238">DNA-binding</keyword>
<comment type="catalytic activity">
    <reaction evidence="4">
        <text>Couples ATP hydrolysis with the unwinding of duplex DNA by translocating in the 3'-5' direction.</text>
        <dbReference type="EC" id="5.6.2.4"/>
    </reaction>
</comment>
<dbReference type="GO" id="GO:0003677">
    <property type="term" value="F:DNA binding"/>
    <property type="evidence" value="ECO:0007669"/>
    <property type="project" value="UniProtKB-KW"/>
</dbReference>
<dbReference type="PANTHER" id="PTHR13710">
    <property type="entry name" value="DNA HELICASE RECQ FAMILY MEMBER"/>
    <property type="match status" value="1"/>
</dbReference>
<dbReference type="GO" id="GO:0009378">
    <property type="term" value="F:four-way junction helicase activity"/>
    <property type="evidence" value="ECO:0007669"/>
    <property type="project" value="TreeGrafter"/>
</dbReference>
<dbReference type="GO" id="GO:0005694">
    <property type="term" value="C:chromosome"/>
    <property type="evidence" value="ECO:0007669"/>
    <property type="project" value="TreeGrafter"/>
</dbReference>
<dbReference type="GO" id="GO:0006281">
    <property type="term" value="P:DNA repair"/>
    <property type="evidence" value="ECO:0007669"/>
    <property type="project" value="TreeGrafter"/>
</dbReference>